<gene>
    <name evidence="2" type="ORF">glysoja_030944</name>
</gene>
<name>A0A0B2P550_GLYSO</name>
<feature type="domain" description="Reverse transcriptase zinc-binding" evidence="1">
    <location>
        <begin position="51"/>
        <end position="124"/>
    </location>
</feature>
<dbReference type="InterPro" id="IPR026960">
    <property type="entry name" value="RVT-Znf"/>
</dbReference>
<evidence type="ECO:0000313" key="2">
    <source>
        <dbReference type="EMBL" id="KHN04350.1"/>
    </source>
</evidence>
<dbReference type="AlphaFoldDB" id="A0A0B2P550"/>
<accession>A0A0B2P550</accession>
<reference evidence="2" key="1">
    <citation type="submission" date="2014-07" db="EMBL/GenBank/DDBJ databases">
        <title>Identification of a novel salt tolerance gene in wild soybean by whole-genome sequencing.</title>
        <authorList>
            <person name="Lam H.-M."/>
            <person name="Qi X."/>
            <person name="Li M.-W."/>
            <person name="Liu X."/>
            <person name="Xie M."/>
            <person name="Ni M."/>
            <person name="Xu X."/>
        </authorList>
    </citation>
    <scope>NUCLEOTIDE SEQUENCE [LARGE SCALE GENOMIC DNA]</scope>
    <source>
        <tissue evidence="2">Root</tissue>
    </source>
</reference>
<organism evidence="2">
    <name type="scientific">Glycine soja</name>
    <name type="common">Wild soybean</name>
    <dbReference type="NCBI Taxonomy" id="3848"/>
    <lineage>
        <taxon>Eukaryota</taxon>
        <taxon>Viridiplantae</taxon>
        <taxon>Streptophyta</taxon>
        <taxon>Embryophyta</taxon>
        <taxon>Tracheophyta</taxon>
        <taxon>Spermatophyta</taxon>
        <taxon>Magnoliopsida</taxon>
        <taxon>eudicotyledons</taxon>
        <taxon>Gunneridae</taxon>
        <taxon>Pentapetalae</taxon>
        <taxon>rosids</taxon>
        <taxon>fabids</taxon>
        <taxon>Fabales</taxon>
        <taxon>Fabaceae</taxon>
        <taxon>Papilionoideae</taxon>
        <taxon>50 kb inversion clade</taxon>
        <taxon>NPAAA clade</taxon>
        <taxon>indigoferoid/millettioid clade</taxon>
        <taxon>Phaseoleae</taxon>
        <taxon>Glycine</taxon>
        <taxon>Glycine subgen. Soja</taxon>
    </lineage>
</organism>
<proteinExistence type="predicted"/>
<evidence type="ECO:0000259" key="1">
    <source>
        <dbReference type="Pfam" id="PF13966"/>
    </source>
</evidence>
<dbReference type="Proteomes" id="UP000053555">
    <property type="component" value="Unassembled WGS sequence"/>
</dbReference>
<dbReference type="Pfam" id="PF13966">
    <property type="entry name" value="zf-RVT"/>
    <property type="match status" value="1"/>
</dbReference>
<protein>
    <recommendedName>
        <fullName evidence="1">Reverse transcriptase zinc-binding domain-containing protein</fullName>
    </recommendedName>
</protein>
<dbReference type="PANTHER" id="PTHR33116:SF78">
    <property type="entry name" value="OS12G0587133 PROTEIN"/>
    <property type="match status" value="1"/>
</dbReference>
<sequence>MQQLLLSVTPNATVDDCWFWTLDAARGFTVKRCYAWLCDFFAGGRVVVADQQRAMWLKLWKNNAPSKILIFAWRVLINKIATRDALSRRGVLRDDADRRCVLCSSEDETVKHIFLDCRVAKKIWQQVCLWLDVPVVEGEDIQAHFMAFGKLIKGKKQKRVKHLIWMAVIWNIWLTRNKVIFKEEAAAIPVMISGIKDCAWAWFMARQGRTCWDGWSDWYNCPMGCLLSL</sequence>
<dbReference type="PANTHER" id="PTHR33116">
    <property type="entry name" value="REVERSE TRANSCRIPTASE ZINC-BINDING DOMAIN-CONTAINING PROTEIN-RELATED-RELATED"/>
    <property type="match status" value="1"/>
</dbReference>
<dbReference type="EMBL" id="KN669328">
    <property type="protein sequence ID" value="KHN04350.1"/>
    <property type="molecule type" value="Genomic_DNA"/>
</dbReference>